<sequence>MKKLLLVSVIAIASAAAMIAPADARSHVFIGIGGGYNDYYGNDYYDGYGGYGSRYVYSPYDDDYDNGYRPGYFYRHHRGYSYRHHRCHIEVVRHWRHHHRIVEEIRVCG</sequence>
<proteinExistence type="predicted"/>
<dbReference type="KEGG" id="mop:Mesop_3155"/>
<evidence type="ECO:0000313" key="3">
    <source>
        <dbReference type="Proteomes" id="UP000001623"/>
    </source>
</evidence>
<dbReference type="Proteomes" id="UP000001623">
    <property type="component" value="Chromosome"/>
</dbReference>
<dbReference type="EMBL" id="CP002279">
    <property type="protein sequence ID" value="AEH87607.1"/>
    <property type="molecule type" value="Genomic_DNA"/>
</dbReference>
<organism evidence="2 3">
    <name type="scientific">Mesorhizobium opportunistum (strain LMG 24607 / HAMBI 3007 / WSM2075)</name>
    <dbReference type="NCBI Taxonomy" id="536019"/>
    <lineage>
        <taxon>Bacteria</taxon>
        <taxon>Pseudomonadati</taxon>
        <taxon>Pseudomonadota</taxon>
        <taxon>Alphaproteobacteria</taxon>
        <taxon>Hyphomicrobiales</taxon>
        <taxon>Phyllobacteriaceae</taxon>
        <taxon>Mesorhizobium</taxon>
    </lineage>
</organism>
<dbReference type="HOGENOM" id="CLU_2303751_0_0_5"/>
<dbReference type="AlphaFoldDB" id="F7Y9G0"/>
<dbReference type="RefSeq" id="WP_013894296.1">
    <property type="nucleotide sequence ID" value="NC_015675.1"/>
</dbReference>
<feature type="chain" id="PRO_5003366446" evidence="1">
    <location>
        <begin position="20"/>
        <end position="109"/>
    </location>
</feature>
<keyword evidence="1" id="KW-0732">Signal</keyword>
<feature type="signal peptide" evidence="1">
    <location>
        <begin position="1"/>
        <end position="19"/>
    </location>
</feature>
<name>F7Y9G0_MESOW</name>
<evidence type="ECO:0000256" key="1">
    <source>
        <dbReference type="SAM" id="SignalP"/>
    </source>
</evidence>
<evidence type="ECO:0000313" key="2">
    <source>
        <dbReference type="EMBL" id="AEH87607.1"/>
    </source>
</evidence>
<protein>
    <submittedName>
        <fullName evidence="2">Uncharacterized protein</fullName>
    </submittedName>
</protein>
<reference evidence="2 3" key="1">
    <citation type="submission" date="2010-10" db="EMBL/GenBank/DDBJ databases">
        <title>Complete sequence of Mesorhizobium opportunistum WSM2075.</title>
        <authorList>
            <consortium name="US DOE Joint Genome Institute"/>
            <person name="Lucas S."/>
            <person name="Copeland A."/>
            <person name="Lapidus A."/>
            <person name="Cheng J.-F."/>
            <person name="Bruce D."/>
            <person name="Goodwin L."/>
            <person name="Pitluck S."/>
            <person name="Chertkov O."/>
            <person name="Misra M."/>
            <person name="Detter J.C."/>
            <person name="Han C."/>
            <person name="Tapia R."/>
            <person name="Land M."/>
            <person name="Hauser L."/>
            <person name="Kyrpides N."/>
            <person name="Ovchinnikova G."/>
            <person name="Mavrommatis K.M."/>
            <person name="Tiwari R.P."/>
            <person name="Howieson J.G."/>
            <person name="O'Hara G.W."/>
            <person name="Nandasena K.G."/>
            <person name="Woyke T."/>
        </authorList>
    </citation>
    <scope>NUCLEOTIDE SEQUENCE [LARGE SCALE GENOMIC DNA]</scope>
    <source>
        <strain evidence="3">LMG 24607 / HAMBI 3007 / WSM2075</strain>
    </source>
</reference>
<accession>F7Y9G0</accession>
<gene>
    <name evidence="2" type="ordered locus">Mesop_3155</name>
</gene>